<gene>
    <name evidence="3" type="ORF">BECKTUN1418D_GA0071000_105115</name>
</gene>
<dbReference type="Pfam" id="PF13406">
    <property type="entry name" value="SLT_2"/>
    <property type="match status" value="1"/>
</dbReference>
<organism evidence="3">
    <name type="scientific">Candidatus Kentrum sp. TUN</name>
    <dbReference type="NCBI Taxonomy" id="2126343"/>
    <lineage>
        <taxon>Bacteria</taxon>
        <taxon>Pseudomonadati</taxon>
        <taxon>Pseudomonadota</taxon>
        <taxon>Gammaproteobacteria</taxon>
        <taxon>Candidatus Kentrum</taxon>
    </lineage>
</organism>
<dbReference type="GO" id="GO:0008933">
    <property type="term" value="F:peptidoglycan lytic transglycosylase activity"/>
    <property type="evidence" value="ECO:0007669"/>
    <property type="project" value="TreeGrafter"/>
</dbReference>
<dbReference type="AlphaFoldDB" id="A0A450ZSD9"/>
<evidence type="ECO:0000313" key="3">
    <source>
        <dbReference type="EMBL" id="VFK56696.1"/>
    </source>
</evidence>
<feature type="active site" evidence="1">
    <location>
        <position position="129"/>
    </location>
</feature>
<evidence type="ECO:0000256" key="1">
    <source>
        <dbReference type="PIRSR" id="PIRSR611757-1"/>
    </source>
</evidence>
<feature type="domain" description="Transglycosylase SLT" evidence="2">
    <location>
        <begin position="36"/>
        <end position="328"/>
    </location>
</feature>
<dbReference type="Gene3D" id="1.10.530.10">
    <property type="match status" value="1"/>
</dbReference>
<evidence type="ECO:0000259" key="2">
    <source>
        <dbReference type="Pfam" id="PF13406"/>
    </source>
</evidence>
<dbReference type="Gene3D" id="1.10.8.350">
    <property type="entry name" value="Bacterial muramidase"/>
    <property type="match status" value="1"/>
</dbReference>
<dbReference type="InterPro" id="IPR011757">
    <property type="entry name" value="Lytic_transglycosylase_MltB"/>
</dbReference>
<dbReference type="GO" id="GO:0009253">
    <property type="term" value="P:peptidoglycan catabolic process"/>
    <property type="evidence" value="ECO:0007669"/>
    <property type="project" value="TreeGrafter"/>
</dbReference>
<reference evidence="3" key="1">
    <citation type="submission" date="2019-02" db="EMBL/GenBank/DDBJ databases">
        <authorList>
            <person name="Gruber-Vodicka R. H."/>
            <person name="Seah K. B. B."/>
        </authorList>
    </citation>
    <scope>NUCLEOTIDE SEQUENCE</scope>
    <source>
        <strain evidence="3">BECK_BY1</strain>
    </source>
</reference>
<name>A0A450ZSD9_9GAMM</name>
<dbReference type="FunFam" id="1.10.8.350:FF:000001">
    <property type="entry name" value="Lytic murein transglycosylase B"/>
    <property type="match status" value="1"/>
</dbReference>
<proteinExistence type="predicted"/>
<dbReference type="InterPro" id="IPR043426">
    <property type="entry name" value="MltB-like"/>
</dbReference>
<dbReference type="SUPFAM" id="SSF53955">
    <property type="entry name" value="Lysozyme-like"/>
    <property type="match status" value="1"/>
</dbReference>
<protein>
    <submittedName>
        <fullName evidence="3">Membrane-bound lytic murein transglycosylase B</fullName>
    </submittedName>
</protein>
<dbReference type="NCBIfam" id="TIGR02282">
    <property type="entry name" value="MltB"/>
    <property type="match status" value="1"/>
</dbReference>
<dbReference type="PANTHER" id="PTHR30163">
    <property type="entry name" value="MEMBRANE-BOUND LYTIC MUREIN TRANSGLYCOSYLASE B"/>
    <property type="match status" value="1"/>
</dbReference>
<dbReference type="CDD" id="cd13399">
    <property type="entry name" value="Slt35-like"/>
    <property type="match status" value="1"/>
</dbReference>
<accession>A0A450ZSD9</accession>
<dbReference type="InterPro" id="IPR031304">
    <property type="entry name" value="SLT_2"/>
</dbReference>
<dbReference type="InterPro" id="IPR023346">
    <property type="entry name" value="Lysozyme-like_dom_sf"/>
</dbReference>
<sequence>MMPRLSIVTTILFAVIALLLSSALRADNPSELLKNTEVRRFIHQMVTQHDYSQEHLMALMERVRIVPALLKPSVPKEALPWYRYRTIFVTGHRAKAGVRFWQTYRDTLARAERIHGVPSEIIVAILGVESYFGNHKGKYPVLNSLVTLAFHAPKRRKFFLRELEQFLLLIREEKGFDVHGLKGSYAGAMGLPQFISSSYRRYAVDFDGDNSRDLIGNIADSIGSVANFLAEHGWNKDGGIVIPAKLTDDARVNVLVKRGIKPHIAFSTLKNYGVVIADSEIPPDERVSLIKLSAKTGPMYWVGRSNFYTITRYNHSKLYAMAVYQLAEAIRKRYTRGKNS</sequence>
<dbReference type="EMBL" id="CAADFX010000051">
    <property type="protein sequence ID" value="VFK56696.1"/>
    <property type="molecule type" value="Genomic_DNA"/>
</dbReference>
<dbReference type="PANTHER" id="PTHR30163:SF9">
    <property type="entry name" value="MEMBRANE-BOUND LYTIC MUREIN TRANSGLYCOSYLASE B"/>
    <property type="match status" value="1"/>
</dbReference>